<evidence type="ECO:0000313" key="2">
    <source>
        <dbReference type="Proteomes" id="UP001623660"/>
    </source>
</evidence>
<reference evidence="1 2" key="1">
    <citation type="submission" date="2024-11" db="EMBL/GenBank/DDBJ databases">
        <authorList>
            <person name="Heng Y.C."/>
            <person name="Lim A.C.H."/>
            <person name="Lee J.K.Y."/>
            <person name="Kittelmann S."/>
        </authorList>
    </citation>
    <scope>NUCLEOTIDE SEQUENCE [LARGE SCALE GENOMIC DNA]</scope>
    <source>
        <strain evidence="1 2">WILCCON 0269</strain>
    </source>
</reference>
<keyword evidence="2" id="KW-1185">Reference proteome</keyword>
<proteinExistence type="predicted"/>
<protein>
    <submittedName>
        <fullName evidence="1">Uncharacterized protein</fullName>
    </submittedName>
</protein>
<dbReference type="EMBL" id="JBJHZX010000002">
    <property type="protein sequence ID" value="MFL0194244.1"/>
    <property type="molecule type" value="Genomic_DNA"/>
</dbReference>
<sequence>MTRHIRLDPMARKKIVEQIGMLDTVTKDTVIALIIPHYSYDYKTLYYQDLGRLANGLIRKYKDENNIRTFFTYGDTEGNTSYVNIDKTENRQVLEQVYKKLNKQKIGISKSINKIERRHKGNRSNVY</sequence>
<gene>
    <name evidence="1" type="ORF">ACJDU8_01435</name>
</gene>
<comment type="caution">
    <text evidence="1">The sequence shown here is derived from an EMBL/GenBank/DDBJ whole genome shotgun (WGS) entry which is preliminary data.</text>
</comment>
<organism evidence="1 2">
    <name type="scientific">Candidatus Clostridium eludens</name>
    <dbReference type="NCBI Taxonomy" id="3381663"/>
    <lineage>
        <taxon>Bacteria</taxon>
        <taxon>Bacillati</taxon>
        <taxon>Bacillota</taxon>
        <taxon>Clostridia</taxon>
        <taxon>Eubacteriales</taxon>
        <taxon>Clostridiaceae</taxon>
        <taxon>Clostridium</taxon>
    </lineage>
</organism>
<evidence type="ECO:0000313" key="1">
    <source>
        <dbReference type="EMBL" id="MFL0194244.1"/>
    </source>
</evidence>
<name>A0ABW8SGF5_9CLOT</name>
<dbReference type="RefSeq" id="WP_406790370.1">
    <property type="nucleotide sequence ID" value="NZ_JBJHZX010000002.1"/>
</dbReference>
<accession>A0ABW8SGF5</accession>
<dbReference type="Proteomes" id="UP001623660">
    <property type="component" value="Unassembled WGS sequence"/>
</dbReference>